<keyword evidence="2" id="KW-1185">Reference proteome</keyword>
<accession>A0A3N4HNC7</accession>
<gene>
    <name evidence="1" type="ORF">BJ508DRAFT_418197</name>
</gene>
<evidence type="ECO:0000313" key="2">
    <source>
        <dbReference type="Proteomes" id="UP000275078"/>
    </source>
</evidence>
<organism evidence="1 2">
    <name type="scientific">Ascobolus immersus RN42</name>
    <dbReference type="NCBI Taxonomy" id="1160509"/>
    <lineage>
        <taxon>Eukaryota</taxon>
        <taxon>Fungi</taxon>
        <taxon>Dikarya</taxon>
        <taxon>Ascomycota</taxon>
        <taxon>Pezizomycotina</taxon>
        <taxon>Pezizomycetes</taxon>
        <taxon>Pezizales</taxon>
        <taxon>Ascobolaceae</taxon>
        <taxon>Ascobolus</taxon>
    </lineage>
</organism>
<proteinExistence type="predicted"/>
<evidence type="ECO:0000313" key="1">
    <source>
        <dbReference type="EMBL" id="RPA75332.1"/>
    </source>
</evidence>
<reference evidence="1 2" key="1">
    <citation type="journal article" date="2018" name="Nat. Ecol. Evol.">
        <title>Pezizomycetes genomes reveal the molecular basis of ectomycorrhizal truffle lifestyle.</title>
        <authorList>
            <person name="Murat C."/>
            <person name="Payen T."/>
            <person name="Noel B."/>
            <person name="Kuo A."/>
            <person name="Morin E."/>
            <person name="Chen J."/>
            <person name="Kohler A."/>
            <person name="Krizsan K."/>
            <person name="Balestrini R."/>
            <person name="Da Silva C."/>
            <person name="Montanini B."/>
            <person name="Hainaut M."/>
            <person name="Levati E."/>
            <person name="Barry K.W."/>
            <person name="Belfiori B."/>
            <person name="Cichocki N."/>
            <person name="Clum A."/>
            <person name="Dockter R.B."/>
            <person name="Fauchery L."/>
            <person name="Guy J."/>
            <person name="Iotti M."/>
            <person name="Le Tacon F."/>
            <person name="Lindquist E.A."/>
            <person name="Lipzen A."/>
            <person name="Malagnac F."/>
            <person name="Mello A."/>
            <person name="Molinier V."/>
            <person name="Miyauchi S."/>
            <person name="Poulain J."/>
            <person name="Riccioni C."/>
            <person name="Rubini A."/>
            <person name="Sitrit Y."/>
            <person name="Splivallo R."/>
            <person name="Traeger S."/>
            <person name="Wang M."/>
            <person name="Zifcakova L."/>
            <person name="Wipf D."/>
            <person name="Zambonelli A."/>
            <person name="Paolocci F."/>
            <person name="Nowrousian M."/>
            <person name="Ottonello S."/>
            <person name="Baldrian P."/>
            <person name="Spatafora J.W."/>
            <person name="Henrissat B."/>
            <person name="Nagy L.G."/>
            <person name="Aury J.M."/>
            <person name="Wincker P."/>
            <person name="Grigoriev I.V."/>
            <person name="Bonfante P."/>
            <person name="Martin F.M."/>
        </authorList>
    </citation>
    <scope>NUCLEOTIDE SEQUENCE [LARGE SCALE GENOMIC DNA]</scope>
    <source>
        <strain evidence="1 2">RN42</strain>
    </source>
</reference>
<sequence length="92" mass="10202">MLIIDEEMMLVGSTRKVSEAVTVSKRSEIPTDDHIEASPHPVPISAQQASALWPTLPPFRLSIGSRLWIIRGGDHSLQGTVRDPSTPSWKMR</sequence>
<dbReference type="Proteomes" id="UP000275078">
    <property type="component" value="Unassembled WGS sequence"/>
</dbReference>
<dbReference type="AlphaFoldDB" id="A0A3N4HNC7"/>
<name>A0A3N4HNC7_ASCIM</name>
<dbReference type="EMBL" id="ML119766">
    <property type="protein sequence ID" value="RPA75332.1"/>
    <property type="molecule type" value="Genomic_DNA"/>
</dbReference>
<protein>
    <submittedName>
        <fullName evidence="1">Uncharacterized protein</fullName>
    </submittedName>
</protein>